<dbReference type="Pfam" id="PF03135">
    <property type="entry name" value="CagE_TrbE_VirB"/>
    <property type="match status" value="1"/>
</dbReference>
<dbReference type="InterPro" id="IPR043964">
    <property type="entry name" value="P-loop_TraG"/>
</dbReference>
<reference evidence="6" key="2">
    <citation type="submission" date="2020-09" db="EMBL/GenBank/DDBJ databases">
        <authorList>
            <person name="Sun Q."/>
            <person name="Zhou Y."/>
        </authorList>
    </citation>
    <scope>NUCLEOTIDE SEQUENCE</scope>
    <source>
        <strain evidence="6">CGMCC 1.14984</strain>
    </source>
</reference>
<dbReference type="Gene3D" id="3.40.50.300">
    <property type="entry name" value="P-loop containing nucleotide triphosphate hydrolases"/>
    <property type="match status" value="2"/>
</dbReference>
<dbReference type="SUPFAM" id="SSF52540">
    <property type="entry name" value="P-loop containing nucleoside triphosphate hydrolases"/>
    <property type="match status" value="1"/>
</dbReference>
<dbReference type="PANTHER" id="PTHR30121:SF12">
    <property type="entry name" value="TYPE IV SECRETION SYSTEM PROTEIN CAGE"/>
    <property type="match status" value="1"/>
</dbReference>
<organism evidence="6 7">
    <name type="scientific">Aquisalinus luteolus</name>
    <dbReference type="NCBI Taxonomy" id="1566827"/>
    <lineage>
        <taxon>Bacteria</taxon>
        <taxon>Pseudomonadati</taxon>
        <taxon>Pseudomonadota</taxon>
        <taxon>Alphaproteobacteria</taxon>
        <taxon>Parvularculales</taxon>
        <taxon>Parvularculaceae</taxon>
        <taxon>Aquisalinus</taxon>
    </lineage>
</organism>
<name>A0A8J3A262_9PROT</name>
<dbReference type="InterPro" id="IPR027417">
    <property type="entry name" value="P-loop_NTPase"/>
</dbReference>
<dbReference type="CDD" id="cd01127">
    <property type="entry name" value="TrwB_TraG_TraD_VirD4"/>
    <property type="match status" value="1"/>
</dbReference>
<keyword evidence="3" id="KW-0067">ATP-binding</keyword>
<dbReference type="RefSeq" id="WP_229714508.1">
    <property type="nucleotide sequence ID" value="NZ_BMGZ01000001.1"/>
</dbReference>
<dbReference type="GO" id="GO:0005524">
    <property type="term" value="F:ATP binding"/>
    <property type="evidence" value="ECO:0007669"/>
    <property type="project" value="UniProtKB-KW"/>
</dbReference>
<evidence type="ECO:0000313" key="7">
    <source>
        <dbReference type="Proteomes" id="UP000621856"/>
    </source>
</evidence>
<dbReference type="Pfam" id="PF19044">
    <property type="entry name" value="P-loop_TraG"/>
    <property type="match status" value="1"/>
</dbReference>
<accession>A0A8J3A262</accession>
<proteinExistence type="inferred from homology"/>
<keyword evidence="2" id="KW-0547">Nucleotide-binding</keyword>
<comment type="similarity">
    <text evidence="1">Belongs to the TrbE/VirB4 family.</text>
</comment>
<dbReference type="AlphaFoldDB" id="A0A8J3A262"/>
<evidence type="ECO:0000256" key="1">
    <source>
        <dbReference type="ARBA" id="ARBA00006512"/>
    </source>
</evidence>
<gene>
    <name evidence="6" type="ORF">GCM10011355_08580</name>
</gene>
<feature type="domain" description="AAA+ ATPase" evidence="5">
    <location>
        <begin position="441"/>
        <end position="705"/>
    </location>
</feature>
<dbReference type="InterPro" id="IPR051162">
    <property type="entry name" value="T4SS_component"/>
</dbReference>
<dbReference type="SMART" id="SM00382">
    <property type="entry name" value="AAA"/>
    <property type="match status" value="1"/>
</dbReference>
<evidence type="ECO:0000256" key="3">
    <source>
        <dbReference type="ARBA" id="ARBA00022840"/>
    </source>
</evidence>
<evidence type="ECO:0000313" key="6">
    <source>
        <dbReference type="EMBL" id="GGH94425.1"/>
    </source>
</evidence>
<evidence type="ECO:0000256" key="2">
    <source>
        <dbReference type="ARBA" id="ARBA00022741"/>
    </source>
</evidence>
<evidence type="ECO:0000256" key="4">
    <source>
        <dbReference type="SAM" id="MobiDB-lite"/>
    </source>
</evidence>
<sequence length="909" mass="98895">MLNLREYADRPALLADYLPWACIVAPGIILNKDGSFQTGFRYRGPDLESSTEAELVSVMARVNNVLRRLGSGWALFFEAQRAEAHDYPEADFPDPLSWLVDQERALQAEESGSRFVSEYYLTLVWLPPADATGRAEQALITRADTQEAAGWRDRLETFEAQAARIFDLLATCLAEIARLSDEETLTYLHSTVSTRAHRVAPPELPVFLDAILADEPFTGGLEPMIGAAHLRVLTILGFPASTLPGILDELNRQGFAYRWATRFIAMDKAAAEKVLARKRRHWFAKRKSIGAVLRETMFNEQAALTDHDADNKAADADAALQELGSDLVSYGYVTTTISVADPDPRRVEEHIRIAERIVNGRGFTAIRESLNAVEAWLGSLPGHIYANVRQPILHTLNLAHMVPLSAVWAGEETNRHLRAPALIQACTDGTTPFRLNLHVGDVGHTLVVGPTGAGKSVLLSLIALQWRRYRGAQIFLFDKGRSARAATLCMGGVHVDPGGDRAPSLQPLKHIDTEAGARFAADWLAGLCTQEGVAMTPALKAGLWEAIEALASAPRPERTLTGLTLMLQDPLLKSALHPFTLEGPHGRLLDGDHESLALADIVCFEMDSLMQSPGAAAPVITCLFDRLEARFDGRPSLLILDEAWLFLDNPLFAARIRDWLKTLRKKNVAVIFATQSLADIANSPIVPALVESCPTRIFLPNRQAREPQASEAYRRFGLNARQIELIANATPKRDYYYQSPLGCRLFELGLGPIGLSVCGAAAPEDQHRLDRLLEETGTEPLAGAWLPDKGLGWAAELLARWPGPGPEKSERDSPAPESPDTESTDTERSAPDGSGPERTDTKRPGFDNTAAGNSTVEDAGPEEADPMNTGTDYSASGDSGADYTGANYSGSGDAPLPASSASHADQELP</sequence>
<dbReference type="EMBL" id="BMGZ01000001">
    <property type="protein sequence ID" value="GGH94425.1"/>
    <property type="molecule type" value="Genomic_DNA"/>
</dbReference>
<protein>
    <submittedName>
        <fullName evidence="6">Conjugal transfer protein TrbE</fullName>
    </submittedName>
</protein>
<dbReference type="CDD" id="cd00267">
    <property type="entry name" value="ABC_ATPase"/>
    <property type="match status" value="1"/>
</dbReference>
<dbReference type="PANTHER" id="PTHR30121">
    <property type="entry name" value="UNCHARACTERIZED PROTEIN YJGR-RELATED"/>
    <property type="match status" value="1"/>
</dbReference>
<comment type="caution">
    <text evidence="6">The sequence shown here is derived from an EMBL/GenBank/DDBJ whole genome shotgun (WGS) entry which is preliminary data.</text>
</comment>
<dbReference type="InterPro" id="IPR018145">
    <property type="entry name" value="CagE_TrbE_VirB_cntrl_dom"/>
</dbReference>
<feature type="compositionally biased region" description="Polar residues" evidence="4">
    <location>
        <begin position="868"/>
        <end position="877"/>
    </location>
</feature>
<evidence type="ECO:0000259" key="5">
    <source>
        <dbReference type="SMART" id="SM00382"/>
    </source>
</evidence>
<feature type="compositionally biased region" description="Basic and acidic residues" evidence="4">
    <location>
        <begin position="825"/>
        <end position="845"/>
    </location>
</feature>
<dbReference type="Proteomes" id="UP000621856">
    <property type="component" value="Unassembled WGS sequence"/>
</dbReference>
<dbReference type="InterPro" id="IPR003593">
    <property type="entry name" value="AAA+_ATPase"/>
</dbReference>
<feature type="region of interest" description="Disordered" evidence="4">
    <location>
        <begin position="799"/>
        <end position="909"/>
    </location>
</feature>
<reference evidence="6" key="1">
    <citation type="journal article" date="2014" name="Int. J. Syst. Evol. Microbiol.">
        <title>Complete genome sequence of Corynebacterium casei LMG S-19264T (=DSM 44701T), isolated from a smear-ripened cheese.</title>
        <authorList>
            <consortium name="US DOE Joint Genome Institute (JGI-PGF)"/>
            <person name="Walter F."/>
            <person name="Albersmeier A."/>
            <person name="Kalinowski J."/>
            <person name="Ruckert C."/>
        </authorList>
    </citation>
    <scope>NUCLEOTIDE SEQUENCE</scope>
    <source>
        <strain evidence="6">CGMCC 1.14984</strain>
    </source>
</reference>
<dbReference type="NCBIfam" id="NF010447">
    <property type="entry name" value="PRK13873.1"/>
    <property type="match status" value="1"/>
</dbReference>